<gene>
    <name evidence="2" type="ORF">Q4568_09285</name>
</gene>
<dbReference type="SUPFAM" id="SSF51182">
    <property type="entry name" value="RmlC-like cupins"/>
    <property type="match status" value="2"/>
</dbReference>
<proteinExistence type="predicted"/>
<dbReference type="EMBL" id="JAUOPU010000007">
    <property type="protein sequence ID" value="MDO6542727.1"/>
    <property type="molecule type" value="Genomic_DNA"/>
</dbReference>
<protein>
    <submittedName>
        <fullName evidence="2">Cupin domain-containing protein</fullName>
    </submittedName>
</protein>
<dbReference type="CDD" id="cd20303">
    <property type="entry name" value="cupin_ChrR_1"/>
    <property type="match status" value="2"/>
</dbReference>
<dbReference type="InterPro" id="IPR025979">
    <property type="entry name" value="ChrR-like_cupin_dom"/>
</dbReference>
<dbReference type="Pfam" id="PF12973">
    <property type="entry name" value="Cupin_7"/>
    <property type="match status" value="2"/>
</dbReference>
<evidence type="ECO:0000259" key="1">
    <source>
        <dbReference type="Pfam" id="PF12973"/>
    </source>
</evidence>
<evidence type="ECO:0000313" key="3">
    <source>
        <dbReference type="Proteomes" id="UP001170624"/>
    </source>
</evidence>
<dbReference type="Proteomes" id="UP001170624">
    <property type="component" value="Unassembled WGS sequence"/>
</dbReference>
<reference evidence="2" key="1">
    <citation type="submission" date="2023-07" db="EMBL/GenBank/DDBJ databases">
        <title>Genome content predicts the carbon catabolic preferences of heterotrophic bacteria.</title>
        <authorList>
            <person name="Gralka M."/>
        </authorList>
    </citation>
    <scope>NUCLEOTIDE SEQUENCE</scope>
    <source>
        <strain evidence="2">G2M05</strain>
    </source>
</reference>
<dbReference type="AlphaFoldDB" id="A0AAW7Y2Y3"/>
<organism evidence="2 3">
    <name type="scientific">Photobacterium sanguinicancri</name>
    <dbReference type="NCBI Taxonomy" id="875932"/>
    <lineage>
        <taxon>Bacteria</taxon>
        <taxon>Pseudomonadati</taxon>
        <taxon>Pseudomonadota</taxon>
        <taxon>Gammaproteobacteria</taxon>
        <taxon>Vibrionales</taxon>
        <taxon>Vibrionaceae</taxon>
        <taxon>Photobacterium</taxon>
    </lineage>
</organism>
<name>A0AAW7Y2Y3_9GAMM</name>
<dbReference type="InterPro" id="IPR014710">
    <property type="entry name" value="RmlC-like_jellyroll"/>
</dbReference>
<feature type="domain" description="ChrR-like cupin" evidence="1">
    <location>
        <begin position="116"/>
        <end position="218"/>
    </location>
</feature>
<comment type="caution">
    <text evidence="2">The sequence shown here is derived from an EMBL/GenBank/DDBJ whole genome shotgun (WGS) entry which is preliminary data.</text>
</comment>
<dbReference type="RefSeq" id="WP_303499207.1">
    <property type="nucleotide sequence ID" value="NZ_JAUOPU010000007.1"/>
</dbReference>
<dbReference type="Gene3D" id="2.60.120.10">
    <property type="entry name" value="Jelly Rolls"/>
    <property type="match status" value="2"/>
</dbReference>
<evidence type="ECO:0000313" key="2">
    <source>
        <dbReference type="EMBL" id="MDO6542727.1"/>
    </source>
</evidence>
<accession>A0AAW7Y2Y3</accession>
<dbReference type="InterPro" id="IPR011051">
    <property type="entry name" value="RmlC_Cupin_sf"/>
</dbReference>
<sequence length="221" mass="24711">MLNMDLSQKVVINTTTMDWLPSPSGGVLRKPLERESAESGHTTSVVEYIAAANFPIHPHPLGEEIFVLEGIFSDETGNFPAGSYIRNPPKSHHAPFSHEGCKILVKLNQFDESDSQQVNIDTQTAKWLQGIGGLKVMPLHDFKHGARHEHTALVKWPAGETFQYHQHVGGEEIFVISGELHDEYGHYPAGTWLRSPHQSVHRPYAEEETIIFVKTGHLPLV</sequence>
<feature type="domain" description="ChrR-like cupin" evidence="1">
    <location>
        <begin position="8"/>
        <end position="110"/>
    </location>
</feature>